<evidence type="ECO:0000256" key="7">
    <source>
        <dbReference type="ARBA" id="ARBA00023136"/>
    </source>
</evidence>
<evidence type="ECO:0000313" key="11">
    <source>
        <dbReference type="Proteomes" id="UP000297938"/>
    </source>
</evidence>
<evidence type="ECO:0000256" key="9">
    <source>
        <dbReference type="SAM" id="Phobius"/>
    </source>
</evidence>
<sequence length="191" mass="21095">MKTSNTKRLVGIAMLGAIAFVLMFFAFPILPSASFMKVEFSDVPVLMGMFLYGPVGGVLVALIRTVLHYIQTGGDMGYPIGDIASFIASLAYGLPIYFIITKQQRYDMKTLVMANIVGTVSLTTVLSIANWFVITPLYIKIMGFNLGPVKEIVLYGVLPFNILKGLVVGIVFIGLFAKLKPWILRNQLRNY</sequence>
<evidence type="ECO:0000256" key="6">
    <source>
        <dbReference type="ARBA" id="ARBA00022989"/>
    </source>
</evidence>
<dbReference type="EMBL" id="NRPP01000017">
    <property type="protein sequence ID" value="TFJ25041.1"/>
    <property type="molecule type" value="Genomic_DNA"/>
</dbReference>
<gene>
    <name evidence="10" type="ORF">CKN69_10495</name>
</gene>
<keyword evidence="7 8" id="KW-0472">Membrane</keyword>
<evidence type="ECO:0000256" key="2">
    <source>
        <dbReference type="ARBA" id="ARBA00005540"/>
    </source>
</evidence>
<protein>
    <recommendedName>
        <fullName evidence="8">Riboflavin transporter</fullName>
    </recommendedName>
</protein>
<dbReference type="Gene3D" id="1.10.1760.20">
    <property type="match status" value="1"/>
</dbReference>
<feature type="transmembrane region" description="Helical" evidence="9">
    <location>
        <begin position="152"/>
        <end position="177"/>
    </location>
</feature>
<keyword evidence="3 8" id="KW-0813">Transport</keyword>
<dbReference type="AlphaFoldDB" id="A0A2R8A135"/>
<accession>A0A2R8A135</accession>
<keyword evidence="6 9" id="KW-1133">Transmembrane helix</keyword>
<proteinExistence type="inferred from homology"/>
<evidence type="ECO:0000256" key="1">
    <source>
        <dbReference type="ARBA" id="ARBA00004651"/>
    </source>
</evidence>
<dbReference type="Pfam" id="PF12822">
    <property type="entry name" value="ECF_trnsprt"/>
    <property type="match status" value="1"/>
</dbReference>
<keyword evidence="4 8" id="KW-1003">Cell membrane</keyword>
<keyword evidence="5 9" id="KW-0812">Transmembrane</keyword>
<dbReference type="InterPro" id="IPR024529">
    <property type="entry name" value="ECF_trnsprt_substrate-spec"/>
</dbReference>
<comment type="similarity">
    <text evidence="2 8">Belongs to the prokaryotic riboflavin transporter (P-RFT) (TC 2.A.87) family.</text>
</comment>
<dbReference type="PANTHER" id="PTHR38438">
    <property type="entry name" value="RIBOFLAVIN TRANSPORTER RIBU"/>
    <property type="match status" value="1"/>
</dbReference>
<dbReference type="InterPro" id="IPR025720">
    <property type="entry name" value="RibU"/>
</dbReference>
<comment type="caution">
    <text evidence="10">The sequence shown here is derived from an EMBL/GenBank/DDBJ whole genome shotgun (WGS) entry which is preliminary data.</text>
</comment>
<evidence type="ECO:0000313" key="10">
    <source>
        <dbReference type="EMBL" id="TFJ25041.1"/>
    </source>
</evidence>
<dbReference type="PANTHER" id="PTHR38438:SF1">
    <property type="entry name" value="RIBOFLAVIN TRANSPORTER RIBU"/>
    <property type="match status" value="1"/>
</dbReference>
<dbReference type="GO" id="GO:0005886">
    <property type="term" value="C:plasma membrane"/>
    <property type="evidence" value="ECO:0007669"/>
    <property type="project" value="UniProtKB-SubCell"/>
</dbReference>
<dbReference type="STRING" id="2748.CDIV41_320261"/>
<evidence type="ECO:0000256" key="5">
    <source>
        <dbReference type="ARBA" id="ARBA00022692"/>
    </source>
</evidence>
<feature type="transmembrane region" description="Helical" evidence="9">
    <location>
        <begin position="43"/>
        <end position="63"/>
    </location>
</feature>
<evidence type="ECO:0000256" key="4">
    <source>
        <dbReference type="ARBA" id="ARBA00022475"/>
    </source>
</evidence>
<evidence type="ECO:0000256" key="8">
    <source>
        <dbReference type="PIRNR" id="PIRNR037778"/>
    </source>
</evidence>
<feature type="transmembrane region" description="Helical" evidence="9">
    <location>
        <begin position="12"/>
        <end position="31"/>
    </location>
</feature>
<organism evidence="10 11">
    <name type="scientific">Carnobacterium divergens</name>
    <name type="common">Lactobacillus divergens</name>
    <dbReference type="NCBI Taxonomy" id="2748"/>
    <lineage>
        <taxon>Bacteria</taxon>
        <taxon>Bacillati</taxon>
        <taxon>Bacillota</taxon>
        <taxon>Bacilli</taxon>
        <taxon>Lactobacillales</taxon>
        <taxon>Carnobacteriaceae</taxon>
        <taxon>Carnobacterium</taxon>
    </lineage>
</organism>
<name>A0A2R8A135_CARDV</name>
<feature type="transmembrane region" description="Helical" evidence="9">
    <location>
        <begin position="83"/>
        <end position="100"/>
    </location>
</feature>
<comment type="subcellular location">
    <subcellularLocation>
        <location evidence="1">Cell membrane</location>
        <topology evidence="1">Multi-pass membrane protein</topology>
    </subcellularLocation>
</comment>
<dbReference type="GO" id="GO:0032217">
    <property type="term" value="F:riboflavin transmembrane transporter activity"/>
    <property type="evidence" value="ECO:0007669"/>
    <property type="project" value="UniProtKB-UniRule"/>
</dbReference>
<dbReference type="PIRSF" id="PIRSF037778">
    <property type="entry name" value="UCP037778_transp_RibU"/>
    <property type="match status" value="1"/>
</dbReference>
<comment type="function">
    <text evidence="8">Probably a riboflavin-binding protein that interacts with the energy-coupling factor (ECF) ABC-transporter complex.</text>
</comment>
<reference evidence="10 11" key="1">
    <citation type="journal article" date="2018" name="Int. J. Food Microbiol.">
        <title>Growth of Carnobacterium spp. isolated from chilled vacuum-packaged meat under relevant acidic conditions.</title>
        <authorList>
            <person name="Zhang P."/>
            <person name="Badoni M."/>
            <person name="Ganzle M."/>
            <person name="Yang X."/>
        </authorList>
    </citation>
    <scope>NUCLEOTIDE SEQUENCE [LARGE SCALE GENOMIC DNA]</scope>
    <source>
        <strain evidence="10 11">B2</strain>
    </source>
</reference>
<dbReference type="RefSeq" id="WP_074402672.1">
    <property type="nucleotide sequence ID" value="NZ_CBCPJQ010000001.1"/>
</dbReference>
<dbReference type="Proteomes" id="UP000297938">
    <property type="component" value="Unassembled WGS sequence"/>
</dbReference>
<feature type="transmembrane region" description="Helical" evidence="9">
    <location>
        <begin position="112"/>
        <end position="132"/>
    </location>
</feature>
<evidence type="ECO:0000256" key="3">
    <source>
        <dbReference type="ARBA" id="ARBA00022448"/>
    </source>
</evidence>